<dbReference type="PANTHER" id="PTHR36117:SF3">
    <property type="entry name" value="4-HYDROXYPHENYLACETATE 3-MONOOXYGENASE-RELATED"/>
    <property type="match status" value="1"/>
</dbReference>
<dbReference type="Gene3D" id="2.40.110.10">
    <property type="entry name" value="Butyryl-CoA Dehydrogenase, subunit A, domain 2"/>
    <property type="match status" value="1"/>
</dbReference>
<protein>
    <submittedName>
        <fullName evidence="6">4-hydroxyphenylacetate 3-monooxygenase, oxygenase component</fullName>
        <ecNumber evidence="6">1.14.14.9</ecNumber>
    </submittedName>
</protein>
<dbReference type="InterPro" id="IPR046373">
    <property type="entry name" value="Acyl-CoA_Oxase/DH_mid-dom_sf"/>
</dbReference>
<evidence type="ECO:0000313" key="7">
    <source>
        <dbReference type="Proteomes" id="UP001597101"/>
    </source>
</evidence>
<evidence type="ECO:0000313" key="6">
    <source>
        <dbReference type="EMBL" id="MFD0917388.1"/>
    </source>
</evidence>
<feature type="domain" description="HpaB/PvcC/4-BUDH C-terminal" evidence="4">
    <location>
        <begin position="309"/>
        <end position="507"/>
    </location>
</feature>
<keyword evidence="2" id="KW-0274">FAD</keyword>
<evidence type="ECO:0000256" key="3">
    <source>
        <dbReference type="ARBA" id="ARBA00023002"/>
    </source>
</evidence>
<dbReference type="Pfam" id="PF11794">
    <property type="entry name" value="HpaB_N"/>
    <property type="match status" value="1"/>
</dbReference>
<dbReference type="InterPro" id="IPR024719">
    <property type="entry name" value="HpaB/PvcC/4-BUDH_C"/>
</dbReference>
<dbReference type="RefSeq" id="WP_377213246.1">
    <property type="nucleotide sequence ID" value="NZ_JBHTJV010000012.1"/>
</dbReference>
<evidence type="ECO:0000259" key="4">
    <source>
        <dbReference type="Pfam" id="PF03241"/>
    </source>
</evidence>
<dbReference type="Gene3D" id="1.10.3140.10">
    <property type="entry name" value="4-hydroxybutyryl-coa dehydratase, domain 1"/>
    <property type="match status" value="1"/>
</dbReference>
<keyword evidence="3 6" id="KW-0560">Oxidoreductase</keyword>
<dbReference type="Proteomes" id="UP001597101">
    <property type="component" value="Unassembled WGS sequence"/>
</dbReference>
<dbReference type="EC" id="1.14.14.9" evidence="6"/>
<organism evidence="6 7">
    <name type="scientific">Pseudahrensia aquimaris</name>
    <dbReference type="NCBI Taxonomy" id="744461"/>
    <lineage>
        <taxon>Bacteria</taxon>
        <taxon>Pseudomonadati</taxon>
        <taxon>Pseudomonadota</taxon>
        <taxon>Alphaproteobacteria</taxon>
        <taxon>Hyphomicrobiales</taxon>
        <taxon>Ahrensiaceae</taxon>
        <taxon>Pseudahrensia</taxon>
    </lineage>
</organism>
<dbReference type="InterPro" id="IPR024674">
    <property type="entry name" value="HpaB/PvcC/4-BUDH_N"/>
</dbReference>
<evidence type="ECO:0000256" key="1">
    <source>
        <dbReference type="ARBA" id="ARBA00022630"/>
    </source>
</evidence>
<reference evidence="7" key="1">
    <citation type="journal article" date="2019" name="Int. J. Syst. Evol. Microbiol.">
        <title>The Global Catalogue of Microorganisms (GCM) 10K type strain sequencing project: providing services to taxonomists for standard genome sequencing and annotation.</title>
        <authorList>
            <consortium name="The Broad Institute Genomics Platform"/>
            <consortium name="The Broad Institute Genome Sequencing Center for Infectious Disease"/>
            <person name="Wu L."/>
            <person name="Ma J."/>
        </authorList>
    </citation>
    <scope>NUCLEOTIDE SEQUENCE [LARGE SCALE GENOMIC DNA]</scope>
    <source>
        <strain evidence="7">CCUG 60023</strain>
    </source>
</reference>
<dbReference type="GO" id="GO:0052881">
    <property type="term" value="F:4-hydroxyphenylacetate 3-monooxygenase activity"/>
    <property type="evidence" value="ECO:0007669"/>
    <property type="project" value="UniProtKB-EC"/>
</dbReference>
<keyword evidence="1" id="KW-0285">Flavoprotein</keyword>
<dbReference type="PIRSF" id="PIRSF000331">
    <property type="entry name" value="HpaA_HpaB"/>
    <property type="match status" value="1"/>
</dbReference>
<keyword evidence="7" id="KW-1185">Reference proteome</keyword>
<gene>
    <name evidence="6" type="primary">hpaB</name>
    <name evidence="6" type="ORF">ACFQ14_13315</name>
</gene>
<dbReference type="NCBIfam" id="TIGR02309">
    <property type="entry name" value="HpaB-1"/>
    <property type="match status" value="1"/>
</dbReference>
<dbReference type="InterPro" id="IPR009100">
    <property type="entry name" value="AcylCoA_DH/oxidase_NM_dom_sf"/>
</dbReference>
<dbReference type="EMBL" id="JBHTJV010000012">
    <property type="protein sequence ID" value="MFD0917388.1"/>
    <property type="molecule type" value="Genomic_DNA"/>
</dbReference>
<dbReference type="InterPro" id="IPR012687">
    <property type="entry name" value="HpaB_Deino-type"/>
</dbReference>
<dbReference type="SUPFAM" id="SSF56645">
    <property type="entry name" value="Acyl-CoA dehydrogenase NM domain-like"/>
    <property type="match status" value="1"/>
</dbReference>
<sequence length="510" mass="56841">MMDDLSQAGIAVNEIDATEHSAPSDIGTGIRTGKQYLEGLRDDREIWHRGKRVKDVTAEPGMARGAETLGGFLDRQHDAKWRDTVTYVDEDGDRCAMAYKKPKSKEDVIARGRAYYEWAKWSNGMFGRTPDYKNASVMAFASATSFLAQGTKGNADFAKNMTNFYDYARKNDKVLTHTLVNPAVNFQQAASGKFNEKVALHVTKETDAGIYVNGARLLATLGPLSDEIEVFPSTVLRASEDNIPFAFAFAIPIATPGLKMMCRDSYDHGESTFDAPLSSRYEEMDAVVIFENVFVPWERVFMYGQPELCNQAFNATNAVVHMMHQVACGKLAKAEFMVGLMCKIAAASGRDKDLHTKGLIAEVMQMTEAVRAMLYSAEQQAHEDEFGNFIPLRGPIDTSRNMFPKMYPRMVEILQLIGSSSLMATPSEADFSNEMAGDVEQYFQLANAESRDRVGLFRLAHDVAISGFGTRQALYERFFFGPPALMASAYYDIYDKDDKMDRIDALLAQD</sequence>
<dbReference type="InterPro" id="IPR036250">
    <property type="entry name" value="AcylCo_DH-like_C"/>
</dbReference>
<evidence type="ECO:0000256" key="2">
    <source>
        <dbReference type="ARBA" id="ARBA00022827"/>
    </source>
</evidence>
<evidence type="ECO:0000259" key="5">
    <source>
        <dbReference type="Pfam" id="PF11794"/>
    </source>
</evidence>
<accession>A0ABW3FIR0</accession>
<dbReference type="PANTHER" id="PTHR36117">
    <property type="entry name" value="4-HYDROXYPHENYLACETATE 3-MONOOXYGENASE-RELATED"/>
    <property type="match status" value="1"/>
</dbReference>
<proteinExistence type="predicted"/>
<dbReference type="SUPFAM" id="SSF47203">
    <property type="entry name" value="Acyl-CoA dehydrogenase C-terminal domain-like"/>
    <property type="match status" value="1"/>
</dbReference>
<dbReference type="InterPro" id="IPR004925">
    <property type="entry name" value="HpaB/PvcC/4-BUDH"/>
</dbReference>
<name>A0ABW3FIR0_9HYPH</name>
<comment type="caution">
    <text evidence="6">The sequence shown here is derived from an EMBL/GenBank/DDBJ whole genome shotgun (WGS) entry which is preliminary data.</text>
</comment>
<dbReference type="Gene3D" id="1.20.140.10">
    <property type="entry name" value="Butyryl-CoA Dehydrogenase, subunit A, domain 3"/>
    <property type="match status" value="1"/>
</dbReference>
<dbReference type="Pfam" id="PF03241">
    <property type="entry name" value="HpaB"/>
    <property type="match status" value="1"/>
</dbReference>
<feature type="domain" description="HpaB/PvcC/4-BUDH N-terminal" evidence="5">
    <location>
        <begin position="32"/>
        <end position="302"/>
    </location>
</feature>